<comment type="caution">
    <text evidence="1">The sequence shown here is derived from an EMBL/GenBank/DDBJ whole genome shotgun (WGS) entry which is preliminary data.</text>
</comment>
<feature type="non-terminal residue" evidence="1">
    <location>
        <position position="1"/>
    </location>
</feature>
<evidence type="ECO:0000313" key="1">
    <source>
        <dbReference type="EMBL" id="OEL21429.1"/>
    </source>
</evidence>
<name>A0A1E5V8E8_9POAL</name>
<sequence>LMTYLEGKFSDGSYVKIYRCESNAFHSVCVCLLCKH</sequence>
<reference evidence="1 2" key="1">
    <citation type="submission" date="2016-09" db="EMBL/GenBank/DDBJ databases">
        <title>The draft genome of Dichanthelium oligosanthes: A C3 panicoid grass species.</title>
        <authorList>
            <person name="Studer A.J."/>
            <person name="Schnable J.C."/>
            <person name="Brutnell T.P."/>
        </authorList>
    </citation>
    <scope>NUCLEOTIDE SEQUENCE [LARGE SCALE GENOMIC DNA]</scope>
    <source>
        <strain evidence="2">cv. Kellogg 1175</strain>
        <tissue evidence="1">Leaf</tissue>
    </source>
</reference>
<dbReference type="Proteomes" id="UP000095767">
    <property type="component" value="Unassembled WGS sequence"/>
</dbReference>
<dbReference type="AlphaFoldDB" id="A0A1E5V8E8"/>
<evidence type="ECO:0000313" key="2">
    <source>
        <dbReference type="Proteomes" id="UP000095767"/>
    </source>
</evidence>
<keyword evidence="2" id="KW-1185">Reference proteome</keyword>
<dbReference type="EMBL" id="LWDX02047884">
    <property type="protein sequence ID" value="OEL21429.1"/>
    <property type="molecule type" value="Genomic_DNA"/>
</dbReference>
<gene>
    <name evidence="1" type="ORF">BAE44_0017549</name>
</gene>
<organism evidence="1 2">
    <name type="scientific">Dichanthelium oligosanthes</name>
    <dbReference type="NCBI Taxonomy" id="888268"/>
    <lineage>
        <taxon>Eukaryota</taxon>
        <taxon>Viridiplantae</taxon>
        <taxon>Streptophyta</taxon>
        <taxon>Embryophyta</taxon>
        <taxon>Tracheophyta</taxon>
        <taxon>Spermatophyta</taxon>
        <taxon>Magnoliopsida</taxon>
        <taxon>Liliopsida</taxon>
        <taxon>Poales</taxon>
        <taxon>Poaceae</taxon>
        <taxon>PACMAD clade</taxon>
        <taxon>Panicoideae</taxon>
        <taxon>Panicodae</taxon>
        <taxon>Paniceae</taxon>
        <taxon>Dichantheliinae</taxon>
        <taxon>Dichanthelium</taxon>
    </lineage>
</organism>
<proteinExistence type="predicted"/>
<accession>A0A1E5V8E8</accession>
<protein>
    <submittedName>
        <fullName evidence="1">Uncharacterized protein</fullName>
    </submittedName>
</protein>